<dbReference type="SUPFAM" id="SSF47336">
    <property type="entry name" value="ACP-like"/>
    <property type="match status" value="1"/>
</dbReference>
<gene>
    <name evidence="1" type="ORF">OW255_07885</name>
</gene>
<reference evidence="1" key="1">
    <citation type="submission" date="2022-11" db="EMBL/GenBank/DDBJ databases">
        <title>Lacrimispora xylanolytica sy1, complete genome.</title>
        <authorList>
            <person name="Choi S."/>
        </authorList>
    </citation>
    <scope>NUCLEOTIDE SEQUENCE</scope>
    <source>
        <strain evidence="1">Sy1</strain>
    </source>
</reference>
<protein>
    <submittedName>
        <fullName evidence="1">Acyl carrier protein</fullName>
    </submittedName>
</protein>
<evidence type="ECO:0000313" key="2">
    <source>
        <dbReference type="Proteomes" id="UP001163115"/>
    </source>
</evidence>
<keyword evidence="2" id="KW-1185">Reference proteome</keyword>
<evidence type="ECO:0000313" key="1">
    <source>
        <dbReference type="EMBL" id="WAJ25419.1"/>
    </source>
</evidence>
<organism evidence="1 2">
    <name type="scientific">Lacrimispora xylanolytica</name>
    <dbReference type="NCBI Taxonomy" id="29375"/>
    <lineage>
        <taxon>Bacteria</taxon>
        <taxon>Bacillati</taxon>
        <taxon>Bacillota</taxon>
        <taxon>Clostridia</taxon>
        <taxon>Lachnospirales</taxon>
        <taxon>Lachnospiraceae</taxon>
        <taxon>Lacrimispora</taxon>
    </lineage>
</organism>
<dbReference type="InterPro" id="IPR036736">
    <property type="entry name" value="ACP-like_sf"/>
</dbReference>
<sequence length="75" mass="8375">MEQLFEILNGINPGIDYETETKLIDGGLLDSFSILSLIPELEEAFDVEITPGEMVPANFNSADAIWSMITRLKEE</sequence>
<dbReference type="Proteomes" id="UP001163115">
    <property type="component" value="Chromosome"/>
</dbReference>
<dbReference type="EMBL" id="CP113524">
    <property type="protein sequence ID" value="WAJ25419.1"/>
    <property type="molecule type" value="Genomic_DNA"/>
</dbReference>
<proteinExistence type="predicted"/>
<name>A0ABY7AFC2_9FIRM</name>
<dbReference type="RefSeq" id="WP_024836461.1">
    <property type="nucleotide sequence ID" value="NZ_CP113524.1"/>
</dbReference>
<dbReference type="Gene3D" id="1.10.1200.10">
    <property type="entry name" value="ACP-like"/>
    <property type="match status" value="1"/>
</dbReference>
<accession>A0ABY7AFC2</accession>